<dbReference type="OrthoDB" id="9796770at2"/>
<dbReference type="RefSeq" id="WP_061918891.1">
    <property type="nucleotide sequence ID" value="NZ_JBEYBH010000001.1"/>
</dbReference>
<reference evidence="1 2" key="1">
    <citation type="submission" date="2015-10" db="EMBL/GenBank/DDBJ databases">
        <title>Draft genome sequence of Streptomyces bungoensis DSM 41781, type strain for the species Streptomyces bungoensis.</title>
        <authorList>
            <person name="Ruckert C."/>
            <person name="Winkler A."/>
            <person name="Kalinowski J."/>
            <person name="Kampfer P."/>
            <person name="Glaeser S."/>
        </authorList>
    </citation>
    <scope>NUCLEOTIDE SEQUENCE [LARGE SCALE GENOMIC DNA]</scope>
    <source>
        <strain evidence="1 2">DSM 41781</strain>
    </source>
</reference>
<evidence type="ECO:0000313" key="1">
    <source>
        <dbReference type="EMBL" id="KUN87754.1"/>
    </source>
</evidence>
<comment type="caution">
    <text evidence="1">The sequence shown here is derived from an EMBL/GenBank/DDBJ whole genome shotgun (WGS) entry which is preliminary data.</text>
</comment>
<proteinExistence type="predicted"/>
<evidence type="ECO:0000313" key="2">
    <source>
        <dbReference type="Proteomes" id="UP000053024"/>
    </source>
</evidence>
<accession>A0A101T8S0</accession>
<organism evidence="1 2">
    <name type="scientific">Streptomyces bungoensis</name>
    <dbReference type="NCBI Taxonomy" id="285568"/>
    <lineage>
        <taxon>Bacteria</taxon>
        <taxon>Bacillati</taxon>
        <taxon>Actinomycetota</taxon>
        <taxon>Actinomycetes</taxon>
        <taxon>Kitasatosporales</taxon>
        <taxon>Streptomycetaceae</taxon>
        <taxon>Streptomyces</taxon>
    </lineage>
</organism>
<gene>
    <name evidence="1" type="ORF">AQJ66_08940</name>
</gene>
<dbReference type="EMBL" id="LMWX01000013">
    <property type="protein sequence ID" value="KUN87754.1"/>
    <property type="molecule type" value="Genomic_DNA"/>
</dbReference>
<dbReference type="AlphaFoldDB" id="A0A101T8S0"/>
<sequence>MPPPDAWPLPLDSGQVYAVVDTLATETGNAAYAALSVNDPSLLAGVANILDTGLKGSASGYARTVQHTDKFFVHYFTRDCSVLRGVPGGPENCTRITTGLLPSRANTSAEGDPALHGAFMASLRDYVKPGTERGPDSTKLLTPRILAFTQPAK</sequence>
<protein>
    <submittedName>
        <fullName evidence="1">Uncharacterized protein</fullName>
    </submittedName>
</protein>
<name>A0A101T8S0_9ACTN</name>
<keyword evidence="2" id="KW-1185">Reference proteome</keyword>
<dbReference type="Proteomes" id="UP000053024">
    <property type="component" value="Unassembled WGS sequence"/>
</dbReference>